<dbReference type="GO" id="GO:0005829">
    <property type="term" value="C:cytosol"/>
    <property type="evidence" value="ECO:0007669"/>
    <property type="project" value="TreeGrafter"/>
</dbReference>
<evidence type="ECO:0000256" key="3">
    <source>
        <dbReference type="ARBA" id="ARBA00022679"/>
    </source>
</evidence>
<dbReference type="InterPro" id="IPR020841">
    <property type="entry name" value="PKS_Beta-ketoAc_synthase_dom"/>
</dbReference>
<accession>A0A9X2I650</accession>
<dbReference type="InterPro" id="IPR014031">
    <property type="entry name" value="Ketoacyl_synth_C"/>
</dbReference>
<dbReference type="Pfam" id="PF02801">
    <property type="entry name" value="Ketoacyl-synt_C"/>
    <property type="match status" value="1"/>
</dbReference>
<dbReference type="SMART" id="SM00825">
    <property type="entry name" value="PKS_KS"/>
    <property type="match status" value="1"/>
</dbReference>
<comment type="similarity">
    <text evidence="2 4">Belongs to the thiolase-like superfamily. Beta-ketoacyl-ACP synthases family.</text>
</comment>
<proteinExistence type="inferred from homology"/>
<feature type="domain" description="Ketosynthase family 3 (KS3)" evidence="5">
    <location>
        <begin position="1"/>
        <end position="378"/>
    </location>
</feature>
<dbReference type="PANTHER" id="PTHR11712">
    <property type="entry name" value="POLYKETIDE SYNTHASE-RELATED"/>
    <property type="match status" value="1"/>
</dbReference>
<dbReference type="GO" id="GO:0004315">
    <property type="term" value="F:3-oxoacyl-[acyl-carrier-protein] synthase activity"/>
    <property type="evidence" value="ECO:0007669"/>
    <property type="project" value="TreeGrafter"/>
</dbReference>
<comment type="pathway">
    <text evidence="1">Lipid metabolism.</text>
</comment>
<evidence type="ECO:0000313" key="6">
    <source>
        <dbReference type="EMBL" id="MCP8900142.1"/>
    </source>
</evidence>
<dbReference type="InterPro" id="IPR014030">
    <property type="entry name" value="Ketoacyl_synth_N"/>
</dbReference>
<reference evidence="6" key="1">
    <citation type="submission" date="2022-05" db="EMBL/GenBank/DDBJ databases">
        <authorList>
            <person name="Sun H.-N."/>
        </authorList>
    </citation>
    <scope>NUCLEOTIDE SEQUENCE</scope>
    <source>
        <strain evidence="6">HB14</strain>
    </source>
</reference>
<protein>
    <recommendedName>
        <fullName evidence="5">Ketosynthase family 3 (KS3) domain-containing protein</fullName>
    </recommendedName>
</protein>
<comment type="caution">
    <text evidence="6">The sequence shown here is derived from an EMBL/GenBank/DDBJ whole genome shotgun (WGS) entry which is preliminary data.</text>
</comment>
<dbReference type="SUPFAM" id="SSF53901">
    <property type="entry name" value="Thiolase-like"/>
    <property type="match status" value="1"/>
</dbReference>
<name>A0A9X2I650_9GAMM</name>
<dbReference type="GO" id="GO:0006633">
    <property type="term" value="P:fatty acid biosynthetic process"/>
    <property type="evidence" value="ECO:0007669"/>
    <property type="project" value="TreeGrafter"/>
</dbReference>
<evidence type="ECO:0000313" key="7">
    <source>
        <dbReference type="Proteomes" id="UP001139319"/>
    </source>
</evidence>
<reference evidence="6" key="2">
    <citation type="submission" date="2023-01" db="EMBL/GenBank/DDBJ databases">
        <title>Gilvimarinus xylanilyticus HB14 isolated from Caulerpa lentillifera aquaculture base in Hainan, China.</title>
        <authorList>
            <person name="Zhang Y.-J."/>
        </authorList>
    </citation>
    <scope>NUCLEOTIDE SEQUENCE</scope>
    <source>
        <strain evidence="6">HB14</strain>
    </source>
</reference>
<organism evidence="6 7">
    <name type="scientific">Gilvimarinus xylanilyticus</name>
    <dbReference type="NCBI Taxonomy" id="2944139"/>
    <lineage>
        <taxon>Bacteria</taxon>
        <taxon>Pseudomonadati</taxon>
        <taxon>Pseudomonadota</taxon>
        <taxon>Gammaproteobacteria</taxon>
        <taxon>Cellvibrionales</taxon>
        <taxon>Cellvibrionaceae</taxon>
        <taxon>Gilvimarinus</taxon>
    </lineage>
</organism>
<keyword evidence="3 4" id="KW-0808">Transferase</keyword>
<dbReference type="PANTHER" id="PTHR11712:SF320">
    <property type="entry name" value="BETA-KETOACYL SYNTHASE"/>
    <property type="match status" value="1"/>
</dbReference>
<dbReference type="PROSITE" id="PS52004">
    <property type="entry name" value="KS3_2"/>
    <property type="match status" value="1"/>
</dbReference>
<gene>
    <name evidence="6" type="ORF">M6D89_12605</name>
</gene>
<dbReference type="Pfam" id="PF00109">
    <property type="entry name" value="ketoacyl-synt"/>
    <property type="match status" value="1"/>
</dbReference>
<evidence type="ECO:0000256" key="1">
    <source>
        <dbReference type="ARBA" id="ARBA00005189"/>
    </source>
</evidence>
<sequence>MKISIRAFEARCSLGASVEPAVTNLLSGASSPRQHTFDNLQEPVTLPYFSAPPAGDFYRAQASCLNSLLERAQLSRTERRRTALLMGSSSFDVHISESQYRRELNTLGPEQALPMPIVGYGKIAQHLADQLALGPHRYAYSTACTSSANALLYAARLLQQDQADHALVLGCEHLNATSALGFYGLGLISPRGEMAPFDARRDGLILGEGTGALLLSKPSQTPASERRWQLAGGAIGTDNYSLTAAHVSGKEIAKVIRAALADADITAADIAAIKLHGTASLLNDEAEAAALHQVFATLPQGFALKPYVGHTLGACGALETALTLGSLARGTLPDNPRALGDGELAVPLLKEKRPAQPGYYLLNCFAFGGNNNALIIRDQGANE</sequence>
<dbReference type="InterPro" id="IPR000794">
    <property type="entry name" value="Beta-ketoacyl_synthase"/>
</dbReference>
<dbReference type="RefSeq" id="WP_253968438.1">
    <property type="nucleotide sequence ID" value="NZ_JAMFTH010000004.1"/>
</dbReference>
<evidence type="ECO:0000259" key="5">
    <source>
        <dbReference type="PROSITE" id="PS52004"/>
    </source>
</evidence>
<dbReference type="EMBL" id="JAMFTH010000004">
    <property type="protein sequence ID" value="MCP8900142.1"/>
    <property type="molecule type" value="Genomic_DNA"/>
</dbReference>
<evidence type="ECO:0000256" key="2">
    <source>
        <dbReference type="ARBA" id="ARBA00008467"/>
    </source>
</evidence>
<keyword evidence="7" id="KW-1185">Reference proteome</keyword>
<dbReference type="InterPro" id="IPR016039">
    <property type="entry name" value="Thiolase-like"/>
</dbReference>
<dbReference type="AlphaFoldDB" id="A0A9X2I650"/>
<dbReference type="Gene3D" id="3.40.47.10">
    <property type="match status" value="1"/>
</dbReference>
<dbReference type="Proteomes" id="UP001139319">
    <property type="component" value="Unassembled WGS sequence"/>
</dbReference>
<evidence type="ECO:0000256" key="4">
    <source>
        <dbReference type="RuleBase" id="RU003694"/>
    </source>
</evidence>